<dbReference type="Pfam" id="PF13384">
    <property type="entry name" value="HTH_23"/>
    <property type="match status" value="1"/>
</dbReference>
<dbReference type="InterPro" id="IPR009057">
    <property type="entry name" value="Homeodomain-like_sf"/>
</dbReference>
<proteinExistence type="inferred from homology"/>
<protein>
    <submittedName>
        <fullName evidence="6">Sugar-binding transcriptional regulator</fullName>
    </submittedName>
</protein>
<gene>
    <name evidence="6" type="ORF">ACFFF6_02220</name>
</gene>
<keyword evidence="7" id="KW-1185">Reference proteome</keyword>
<evidence type="ECO:0000259" key="5">
    <source>
        <dbReference type="Pfam" id="PF04198"/>
    </source>
</evidence>
<keyword evidence="2" id="KW-0805">Transcription regulation</keyword>
<evidence type="ECO:0000313" key="6">
    <source>
        <dbReference type="EMBL" id="MFC0672767.1"/>
    </source>
</evidence>
<keyword evidence="3" id="KW-0238">DNA-binding</keyword>
<name>A0ABV6R710_9MICO</name>
<dbReference type="Pfam" id="PF04198">
    <property type="entry name" value="Sugar-bind"/>
    <property type="match status" value="1"/>
</dbReference>
<dbReference type="Proteomes" id="UP001589793">
    <property type="component" value="Unassembled WGS sequence"/>
</dbReference>
<evidence type="ECO:0000256" key="3">
    <source>
        <dbReference type="ARBA" id="ARBA00023125"/>
    </source>
</evidence>
<dbReference type="Gene3D" id="3.40.50.1360">
    <property type="match status" value="1"/>
</dbReference>
<organism evidence="6 7">
    <name type="scientific">Brachybacterium hainanense</name>
    <dbReference type="NCBI Taxonomy" id="1541174"/>
    <lineage>
        <taxon>Bacteria</taxon>
        <taxon>Bacillati</taxon>
        <taxon>Actinomycetota</taxon>
        <taxon>Actinomycetes</taxon>
        <taxon>Micrococcales</taxon>
        <taxon>Dermabacteraceae</taxon>
        <taxon>Brachybacterium</taxon>
    </lineage>
</organism>
<evidence type="ECO:0000313" key="7">
    <source>
        <dbReference type="Proteomes" id="UP001589793"/>
    </source>
</evidence>
<accession>A0ABV6R710</accession>
<dbReference type="RefSeq" id="WP_376977813.1">
    <property type="nucleotide sequence ID" value="NZ_JBHLSV010000002.1"/>
</dbReference>
<evidence type="ECO:0000256" key="4">
    <source>
        <dbReference type="ARBA" id="ARBA00023163"/>
    </source>
</evidence>
<dbReference type="PANTHER" id="PTHR34294">
    <property type="entry name" value="TRANSCRIPTIONAL REGULATOR-RELATED"/>
    <property type="match status" value="1"/>
</dbReference>
<dbReference type="EMBL" id="JBHLSV010000002">
    <property type="protein sequence ID" value="MFC0672767.1"/>
    <property type="molecule type" value="Genomic_DNA"/>
</dbReference>
<reference evidence="6 7" key="1">
    <citation type="submission" date="2024-09" db="EMBL/GenBank/DDBJ databases">
        <authorList>
            <person name="Sun Q."/>
            <person name="Mori K."/>
        </authorList>
    </citation>
    <scope>NUCLEOTIDE SEQUENCE [LARGE SCALE GENOMIC DNA]</scope>
    <source>
        <strain evidence="6 7">CICC 10874</strain>
    </source>
</reference>
<comment type="caution">
    <text evidence="6">The sequence shown here is derived from an EMBL/GenBank/DDBJ whole genome shotgun (WGS) entry which is preliminary data.</text>
</comment>
<keyword evidence="4" id="KW-0804">Transcription</keyword>
<comment type="similarity">
    <text evidence="1">Belongs to the SorC transcriptional regulatory family.</text>
</comment>
<dbReference type="SUPFAM" id="SSF46689">
    <property type="entry name" value="Homeodomain-like"/>
    <property type="match status" value="1"/>
</dbReference>
<dbReference type="InterPro" id="IPR051054">
    <property type="entry name" value="SorC_transcr_regulators"/>
</dbReference>
<evidence type="ECO:0000256" key="2">
    <source>
        <dbReference type="ARBA" id="ARBA00023015"/>
    </source>
</evidence>
<feature type="domain" description="Sugar-binding" evidence="5">
    <location>
        <begin position="65"/>
        <end position="317"/>
    </location>
</feature>
<dbReference type="PANTHER" id="PTHR34294:SF1">
    <property type="entry name" value="TRANSCRIPTIONAL REGULATOR LSRR"/>
    <property type="match status" value="1"/>
</dbReference>
<dbReference type="SUPFAM" id="SSF100950">
    <property type="entry name" value="NagB/RpiA/CoA transferase-like"/>
    <property type="match status" value="1"/>
</dbReference>
<dbReference type="Gene3D" id="1.10.10.10">
    <property type="entry name" value="Winged helix-like DNA-binding domain superfamily/Winged helix DNA-binding domain"/>
    <property type="match status" value="1"/>
</dbReference>
<sequence length="319" mass="34484">MAPPNRLETTFRAARMYYEDGHTMESIASTLDVSRSTVSRMLRDAREEGLVQISLHPPGAPRLEELRRTISHRYRVRAHVVAVPPAAGERERLQSVAAAGAAVLEDLLEPGMTVGMAWGTTVSALVAQLRPRPTPGLRIVQLNGAIDTEGAGLTYVSAMLTRAAELWDATVHHFPVPAFFDYADTRAAMWRERSVQRVLATQQQCTLAVFGVGAFEAEVPSHVYTNNYLAPADLASLRADGAVGDVCTVFLRADGTYRDIAMNQRRSGPDPSQLAGIPHRLLVASGRSKSLPLRAALRAGVATDIVVDEVTAAGLLALR</sequence>
<evidence type="ECO:0000256" key="1">
    <source>
        <dbReference type="ARBA" id="ARBA00010466"/>
    </source>
</evidence>
<dbReference type="InterPro" id="IPR037171">
    <property type="entry name" value="NagB/RpiA_transferase-like"/>
</dbReference>
<dbReference type="InterPro" id="IPR036388">
    <property type="entry name" value="WH-like_DNA-bd_sf"/>
</dbReference>
<dbReference type="InterPro" id="IPR007324">
    <property type="entry name" value="Sugar-bd_dom_put"/>
</dbReference>